<dbReference type="Pfam" id="PF26353">
    <property type="entry name" value="YhfM"/>
    <property type="match status" value="1"/>
</dbReference>
<comment type="caution">
    <text evidence="2">The sequence shown here is derived from an EMBL/GenBank/DDBJ whole genome shotgun (WGS) entry which is preliminary data.</text>
</comment>
<evidence type="ECO:0000313" key="2">
    <source>
        <dbReference type="EMBL" id="TYS65433.1"/>
    </source>
</evidence>
<reference evidence="2 3" key="1">
    <citation type="submission" date="2019-08" db="EMBL/GenBank/DDBJ databases">
        <title>Bacillus genomes from the desert of Cuatro Cienegas, Coahuila.</title>
        <authorList>
            <person name="Olmedo-Alvarez G."/>
        </authorList>
    </citation>
    <scope>NUCLEOTIDE SEQUENCE [LARGE SCALE GENOMIC DNA]</scope>
    <source>
        <strain evidence="2 3">CH37_1T</strain>
    </source>
</reference>
<dbReference type="EMBL" id="VTES01000002">
    <property type="protein sequence ID" value="TYS65433.1"/>
    <property type="molecule type" value="Genomic_DNA"/>
</dbReference>
<dbReference type="Proteomes" id="UP000323732">
    <property type="component" value="Unassembled WGS sequence"/>
</dbReference>
<accession>A0A5D4SQ20</accession>
<evidence type="ECO:0000259" key="1">
    <source>
        <dbReference type="Pfam" id="PF26353"/>
    </source>
</evidence>
<name>A0A5D4SQ20_9BACI</name>
<feature type="domain" description="YhfM-like" evidence="1">
    <location>
        <begin position="24"/>
        <end position="120"/>
    </location>
</feature>
<organism evidence="2 3">
    <name type="scientific">Bacillus infantis</name>
    <dbReference type="NCBI Taxonomy" id="324767"/>
    <lineage>
        <taxon>Bacteria</taxon>
        <taxon>Bacillati</taxon>
        <taxon>Bacillota</taxon>
        <taxon>Bacilli</taxon>
        <taxon>Bacillales</taxon>
        <taxon>Bacillaceae</taxon>
        <taxon>Bacillus</taxon>
    </lineage>
</organism>
<gene>
    <name evidence="2" type="ORF">FZD47_08920</name>
</gene>
<dbReference type="AlphaFoldDB" id="A0A5D4SQ20"/>
<dbReference type="RefSeq" id="WP_187445384.1">
    <property type="nucleotide sequence ID" value="NZ_VTES01000002.1"/>
</dbReference>
<evidence type="ECO:0000313" key="3">
    <source>
        <dbReference type="Proteomes" id="UP000323732"/>
    </source>
</evidence>
<dbReference type="InterPro" id="IPR058780">
    <property type="entry name" value="YhfM-like_dom"/>
</dbReference>
<protein>
    <recommendedName>
        <fullName evidence="1">YhfM-like domain-containing protein</fullName>
    </recommendedName>
</protein>
<proteinExistence type="predicted"/>
<sequence>MKKRLLIIFAAFVLLAGWNLWPEKVEKVEVYKMHALEGERSITISDTKSVQIFRNAFRNAKKQPGIADMAEPDYKVAMGNKIYFLWIGEGHGTIMNIDDTHKIYALSRRSVDKIGRVLSRQE</sequence>